<protein>
    <submittedName>
        <fullName evidence="2">VOC family protein</fullName>
    </submittedName>
</protein>
<name>A0ABV6Q7R4_9FLAO</name>
<dbReference type="RefSeq" id="WP_386061701.1">
    <property type="nucleotide sequence ID" value="NZ_JBHLTQ010000003.1"/>
</dbReference>
<evidence type="ECO:0000313" key="2">
    <source>
        <dbReference type="EMBL" id="MFC0604313.1"/>
    </source>
</evidence>
<dbReference type="Proteomes" id="UP001589832">
    <property type="component" value="Unassembled WGS sequence"/>
</dbReference>
<evidence type="ECO:0000259" key="1">
    <source>
        <dbReference type="Pfam" id="PF06983"/>
    </source>
</evidence>
<dbReference type="PANTHER" id="PTHR33990:SF2">
    <property type="entry name" value="PHNB-LIKE DOMAIN-CONTAINING PROTEIN"/>
    <property type="match status" value="1"/>
</dbReference>
<sequence length="160" mass="18311">MDTSLKHTQKIIPNLWFDGNAKEASEYYTTVFPDGKILKTTYYPKTEADGLAEFQKDFAGKVLTVEFEILGMRFIGINAGPIFKFNESVSFMIPCKDQAEIDYYWNTLTANGGEESVCGWLKDKYGLSWQVCPENWEELNKKPGAFKKMMGMKKIIIAEF</sequence>
<dbReference type="CDD" id="cd06588">
    <property type="entry name" value="PhnB_like"/>
    <property type="match status" value="1"/>
</dbReference>
<comment type="caution">
    <text evidence="2">The sequence shown here is derived from an EMBL/GenBank/DDBJ whole genome shotgun (WGS) entry which is preliminary data.</text>
</comment>
<keyword evidence="3" id="KW-1185">Reference proteome</keyword>
<feature type="domain" description="PhnB-like" evidence="1">
    <location>
        <begin position="9"/>
        <end position="132"/>
    </location>
</feature>
<dbReference type="EMBL" id="JBHLTQ010000003">
    <property type="protein sequence ID" value="MFC0604313.1"/>
    <property type="molecule type" value="Genomic_DNA"/>
</dbReference>
<evidence type="ECO:0000313" key="3">
    <source>
        <dbReference type="Proteomes" id="UP001589832"/>
    </source>
</evidence>
<dbReference type="InterPro" id="IPR029068">
    <property type="entry name" value="Glyas_Bleomycin-R_OHBP_Dase"/>
</dbReference>
<dbReference type="InterPro" id="IPR028973">
    <property type="entry name" value="PhnB-like"/>
</dbReference>
<dbReference type="InterPro" id="IPR009725">
    <property type="entry name" value="3_dmu_93_MTrfase"/>
</dbReference>
<proteinExistence type="predicted"/>
<dbReference type="PIRSF" id="PIRSF021700">
    <property type="entry name" value="3_dmu_93_MTrfase"/>
    <property type="match status" value="1"/>
</dbReference>
<dbReference type="SUPFAM" id="SSF54593">
    <property type="entry name" value="Glyoxalase/Bleomycin resistance protein/Dihydroxybiphenyl dioxygenase"/>
    <property type="match status" value="1"/>
</dbReference>
<accession>A0ABV6Q7R4</accession>
<dbReference type="PANTHER" id="PTHR33990">
    <property type="entry name" value="PROTEIN YJDN-RELATED"/>
    <property type="match status" value="1"/>
</dbReference>
<dbReference type="Gene3D" id="3.10.180.10">
    <property type="entry name" value="2,3-Dihydroxybiphenyl 1,2-Dioxygenase, domain 1"/>
    <property type="match status" value="1"/>
</dbReference>
<gene>
    <name evidence="2" type="ORF">ACFFGA_07100</name>
</gene>
<dbReference type="Pfam" id="PF06983">
    <property type="entry name" value="3-dmu-9_3-mt"/>
    <property type="match status" value="1"/>
</dbReference>
<organism evidence="2 3">
    <name type="scientific">Winogradskyella pulchriflava</name>
    <dbReference type="NCBI Taxonomy" id="1110688"/>
    <lineage>
        <taxon>Bacteria</taxon>
        <taxon>Pseudomonadati</taxon>
        <taxon>Bacteroidota</taxon>
        <taxon>Flavobacteriia</taxon>
        <taxon>Flavobacteriales</taxon>
        <taxon>Flavobacteriaceae</taxon>
        <taxon>Winogradskyella</taxon>
    </lineage>
</organism>
<reference evidence="2 3" key="1">
    <citation type="submission" date="2024-09" db="EMBL/GenBank/DDBJ databases">
        <authorList>
            <person name="Sun Q."/>
            <person name="Mori K."/>
        </authorList>
    </citation>
    <scope>NUCLEOTIDE SEQUENCE [LARGE SCALE GENOMIC DNA]</scope>
    <source>
        <strain evidence="2 3">NCAIM B.02481</strain>
    </source>
</reference>